<gene>
    <name evidence="2" type="ORF">GCM10007852_07130</name>
</gene>
<dbReference type="SUPFAM" id="SSF55729">
    <property type="entry name" value="Acyl-CoA N-acyltransferases (Nat)"/>
    <property type="match status" value="1"/>
</dbReference>
<reference evidence="2" key="2">
    <citation type="submission" date="2023-01" db="EMBL/GenBank/DDBJ databases">
        <title>Draft genome sequence of Agaribacter marinus strain NBRC 110023.</title>
        <authorList>
            <person name="Sun Q."/>
            <person name="Mori K."/>
        </authorList>
    </citation>
    <scope>NUCLEOTIDE SEQUENCE</scope>
    <source>
        <strain evidence="2">NBRC 110023</strain>
    </source>
</reference>
<dbReference type="CDD" id="cd04301">
    <property type="entry name" value="NAT_SF"/>
    <property type="match status" value="1"/>
</dbReference>
<protein>
    <recommendedName>
        <fullName evidence="1">N-acetyltransferase domain-containing protein</fullName>
    </recommendedName>
</protein>
<accession>A0AA37T199</accession>
<dbReference type="AlphaFoldDB" id="A0AA37T199"/>
<organism evidence="2 3">
    <name type="scientific">Agaribacter marinus</name>
    <dbReference type="NCBI Taxonomy" id="1431249"/>
    <lineage>
        <taxon>Bacteria</taxon>
        <taxon>Pseudomonadati</taxon>
        <taxon>Pseudomonadota</taxon>
        <taxon>Gammaproteobacteria</taxon>
        <taxon>Alteromonadales</taxon>
        <taxon>Alteromonadaceae</taxon>
        <taxon>Agaribacter</taxon>
    </lineage>
</organism>
<evidence type="ECO:0000313" key="2">
    <source>
        <dbReference type="EMBL" id="GLR69805.1"/>
    </source>
</evidence>
<dbReference type="InterPro" id="IPR016181">
    <property type="entry name" value="Acyl_CoA_acyltransferase"/>
</dbReference>
<comment type="caution">
    <text evidence="2">The sequence shown here is derived from an EMBL/GenBank/DDBJ whole genome shotgun (WGS) entry which is preliminary data.</text>
</comment>
<dbReference type="EMBL" id="BSOT01000005">
    <property type="protein sequence ID" value="GLR69805.1"/>
    <property type="molecule type" value="Genomic_DNA"/>
</dbReference>
<keyword evidence="3" id="KW-1185">Reference proteome</keyword>
<proteinExistence type="predicted"/>
<dbReference type="NCBIfam" id="TIGR04045">
    <property type="entry name" value="MSMEG_0567_GNAT"/>
    <property type="match status" value="1"/>
</dbReference>
<dbReference type="InterPro" id="IPR024035">
    <property type="entry name" value="MSMEG_0567_GNAT"/>
</dbReference>
<dbReference type="GO" id="GO:0016747">
    <property type="term" value="F:acyltransferase activity, transferring groups other than amino-acyl groups"/>
    <property type="evidence" value="ECO:0007669"/>
    <property type="project" value="InterPro"/>
</dbReference>
<dbReference type="Gene3D" id="3.40.630.30">
    <property type="match status" value="1"/>
</dbReference>
<sequence length="201" mass="23105">MLMKKRQHEFFSDFTIKWATSNWEISEAHTLRRQIFCAEQGIFEQDDRDDVDAYAQVLVAIANFGGWHERIVGTVRIHDEGDNVWWGSRLAVDPSFRTQVGLGAQLIKLAVSSAHALGCKMFLAQVQKQNERLFQRLHWHSEYELNVKRHPHVMMKADLSAYPPCYRPTSGFVVSNRHKRATNEYVAPFLTLCTQGSKNAA</sequence>
<reference evidence="2" key="1">
    <citation type="journal article" date="2014" name="Int. J. Syst. Evol. Microbiol.">
        <title>Complete genome sequence of Corynebacterium casei LMG S-19264T (=DSM 44701T), isolated from a smear-ripened cheese.</title>
        <authorList>
            <consortium name="US DOE Joint Genome Institute (JGI-PGF)"/>
            <person name="Walter F."/>
            <person name="Albersmeier A."/>
            <person name="Kalinowski J."/>
            <person name="Ruckert C."/>
        </authorList>
    </citation>
    <scope>NUCLEOTIDE SEQUENCE</scope>
    <source>
        <strain evidence="2">NBRC 110023</strain>
    </source>
</reference>
<name>A0AA37T199_9ALTE</name>
<evidence type="ECO:0000259" key="1">
    <source>
        <dbReference type="PROSITE" id="PS51186"/>
    </source>
</evidence>
<feature type="domain" description="N-acetyltransferase" evidence="1">
    <location>
        <begin position="23"/>
        <end position="160"/>
    </location>
</feature>
<dbReference type="Pfam" id="PF00583">
    <property type="entry name" value="Acetyltransf_1"/>
    <property type="match status" value="1"/>
</dbReference>
<evidence type="ECO:0000313" key="3">
    <source>
        <dbReference type="Proteomes" id="UP001156601"/>
    </source>
</evidence>
<dbReference type="PROSITE" id="PS51186">
    <property type="entry name" value="GNAT"/>
    <property type="match status" value="1"/>
</dbReference>
<dbReference type="Proteomes" id="UP001156601">
    <property type="component" value="Unassembled WGS sequence"/>
</dbReference>
<dbReference type="InterPro" id="IPR000182">
    <property type="entry name" value="GNAT_dom"/>
</dbReference>